<feature type="compositionally biased region" description="Basic and acidic residues" evidence="1">
    <location>
        <begin position="169"/>
        <end position="196"/>
    </location>
</feature>
<feature type="domain" description="Excalibur calcium-binding" evidence="3">
    <location>
        <begin position="169"/>
        <end position="204"/>
    </location>
</feature>
<evidence type="ECO:0000259" key="3">
    <source>
        <dbReference type="SMART" id="SM00894"/>
    </source>
</evidence>
<keyword evidence="5" id="KW-1185">Reference proteome</keyword>
<dbReference type="Pfam" id="PF05901">
    <property type="entry name" value="Excalibur"/>
    <property type="match status" value="1"/>
</dbReference>
<reference evidence="5" key="1">
    <citation type="journal article" date="2019" name="Int. J. Syst. Evol. Microbiol.">
        <title>The Global Catalogue of Microorganisms (GCM) 10K type strain sequencing project: providing services to taxonomists for standard genome sequencing and annotation.</title>
        <authorList>
            <consortium name="The Broad Institute Genomics Platform"/>
            <consortium name="The Broad Institute Genome Sequencing Center for Infectious Disease"/>
            <person name="Wu L."/>
            <person name="Ma J."/>
        </authorList>
    </citation>
    <scope>NUCLEOTIDE SEQUENCE [LARGE SCALE GENOMIC DNA]</scope>
    <source>
        <strain evidence="5">CGMCC 1.12404</strain>
    </source>
</reference>
<dbReference type="PROSITE" id="PS51257">
    <property type="entry name" value="PROKAR_LIPOPROTEIN"/>
    <property type="match status" value="1"/>
</dbReference>
<dbReference type="InterPro" id="IPR008613">
    <property type="entry name" value="Excalibur_Ca-bd_domain"/>
</dbReference>
<name>A0ABQ1H791_9BACL</name>
<dbReference type="SMART" id="SM00894">
    <property type="entry name" value="Excalibur"/>
    <property type="match status" value="1"/>
</dbReference>
<protein>
    <recommendedName>
        <fullName evidence="3">Excalibur calcium-binding domain-containing protein</fullName>
    </recommendedName>
</protein>
<proteinExistence type="predicted"/>
<accession>A0ABQ1H791</accession>
<evidence type="ECO:0000256" key="1">
    <source>
        <dbReference type="SAM" id="MobiDB-lite"/>
    </source>
</evidence>
<dbReference type="Proteomes" id="UP000617979">
    <property type="component" value="Unassembled WGS sequence"/>
</dbReference>
<feature type="region of interest" description="Disordered" evidence="1">
    <location>
        <begin position="143"/>
        <end position="209"/>
    </location>
</feature>
<dbReference type="Pfam" id="PF14040">
    <property type="entry name" value="DNase_NucA_NucB"/>
    <property type="match status" value="1"/>
</dbReference>
<evidence type="ECO:0000313" key="4">
    <source>
        <dbReference type="EMBL" id="GGA59744.1"/>
    </source>
</evidence>
<feature type="chain" id="PRO_5047320636" description="Excalibur calcium-binding domain-containing protein" evidence="2">
    <location>
        <begin position="23"/>
        <end position="209"/>
    </location>
</feature>
<evidence type="ECO:0000313" key="5">
    <source>
        <dbReference type="Proteomes" id="UP000617979"/>
    </source>
</evidence>
<organism evidence="4 5">
    <name type="scientific">Kroppenstedtia guangzhouensis</name>
    <dbReference type="NCBI Taxonomy" id="1274356"/>
    <lineage>
        <taxon>Bacteria</taxon>
        <taxon>Bacillati</taxon>
        <taxon>Bacillota</taxon>
        <taxon>Bacilli</taxon>
        <taxon>Bacillales</taxon>
        <taxon>Thermoactinomycetaceae</taxon>
        <taxon>Kroppenstedtia</taxon>
    </lineage>
</organism>
<feature type="signal peptide" evidence="2">
    <location>
        <begin position="1"/>
        <end position="22"/>
    </location>
</feature>
<dbReference type="EMBL" id="BMEX01000069">
    <property type="protein sequence ID" value="GGA59744.1"/>
    <property type="molecule type" value="Genomic_DNA"/>
</dbReference>
<feature type="compositionally biased region" description="Acidic residues" evidence="1">
    <location>
        <begin position="154"/>
        <end position="168"/>
    </location>
</feature>
<comment type="caution">
    <text evidence="4">The sequence shown here is derived from an EMBL/GenBank/DDBJ whole genome shotgun (WGS) entry which is preliminary data.</text>
</comment>
<sequence>MLKKWLPVILAGFLVLAGCAPVADTPISSPVSDHKAYDVILEFPADRYPETAAHIQDAIKKGHSEICTLDRDGAEENREESLKGIPTKEGYDRDEWPMAFCAEGGKGAHIAYIDPSDNRGAGSWISHEVEKYPDGTRVKFVVKSKGKAPKEAEPVEGEQSEGTEEETFEDKNCSDFKTQEEAKKYLLPGDPHRLDPDGDGIPCESLPAS</sequence>
<keyword evidence="2" id="KW-0732">Signal</keyword>
<dbReference type="InterPro" id="IPR029476">
    <property type="entry name" value="DNase_NucA_NucB"/>
</dbReference>
<gene>
    <name evidence="4" type="ORF">GCM10007416_35840</name>
</gene>
<evidence type="ECO:0000256" key="2">
    <source>
        <dbReference type="SAM" id="SignalP"/>
    </source>
</evidence>